<sequence>MNDSRNPRAMDAEPSRTALQSHVAFFDPDSDGIIWPLDTYRGFRQIGSGILFSALCMVVIHSGFSWLTSRFPDPLFRIPISNIHKAIHGSDTGSYTQTGDLDLHRFDTVWEHNTQPPHTHMSFSEGVRMVRGDRNPFDVFGWLAAAFEWGSTFVVLSPRDGRISKQDVQAILDGSLFQQLAKRTRDKKAPAVKITKKE</sequence>
<protein>
    <recommendedName>
        <fullName evidence="5">Caleosin-domain-containing protein</fullName>
    </recommendedName>
</protein>
<evidence type="ECO:0000313" key="4">
    <source>
        <dbReference type="Proteomes" id="UP001295794"/>
    </source>
</evidence>
<dbReference type="GO" id="GO:0005509">
    <property type="term" value="F:calcium ion binding"/>
    <property type="evidence" value="ECO:0007669"/>
    <property type="project" value="TreeGrafter"/>
</dbReference>
<gene>
    <name evidence="3" type="ORF">MYCIT1_LOCUS25293</name>
</gene>
<keyword evidence="2" id="KW-1133">Transmembrane helix</keyword>
<dbReference type="EMBL" id="CAVNYO010000412">
    <property type="protein sequence ID" value="CAK5276764.1"/>
    <property type="molecule type" value="Genomic_DNA"/>
</dbReference>
<dbReference type="InterPro" id="IPR007736">
    <property type="entry name" value="Caleosin-related"/>
</dbReference>
<dbReference type="AlphaFoldDB" id="A0AAD2HHG0"/>
<comment type="caution">
    <text evidence="3">The sequence shown here is derived from an EMBL/GenBank/DDBJ whole genome shotgun (WGS) entry which is preliminary data.</text>
</comment>
<feature type="transmembrane region" description="Helical" evidence="2">
    <location>
        <begin position="49"/>
        <end position="67"/>
    </location>
</feature>
<evidence type="ECO:0008006" key="5">
    <source>
        <dbReference type="Google" id="ProtNLM"/>
    </source>
</evidence>
<organism evidence="3 4">
    <name type="scientific">Mycena citricolor</name>
    <dbReference type="NCBI Taxonomy" id="2018698"/>
    <lineage>
        <taxon>Eukaryota</taxon>
        <taxon>Fungi</taxon>
        <taxon>Dikarya</taxon>
        <taxon>Basidiomycota</taxon>
        <taxon>Agaricomycotina</taxon>
        <taxon>Agaricomycetes</taxon>
        <taxon>Agaricomycetidae</taxon>
        <taxon>Agaricales</taxon>
        <taxon>Marasmiineae</taxon>
        <taxon>Mycenaceae</taxon>
        <taxon>Mycena</taxon>
    </lineage>
</organism>
<dbReference type="PANTHER" id="PTHR31495:SF0">
    <property type="entry name" value="BINDING PROTEIN CALEOSIN, PUTATIVE (AFU_ORTHOLOGUE AFUA_5G13750)-RELATED"/>
    <property type="match status" value="1"/>
</dbReference>
<dbReference type="GO" id="GO:0004497">
    <property type="term" value="F:monooxygenase activity"/>
    <property type="evidence" value="ECO:0007669"/>
    <property type="project" value="TreeGrafter"/>
</dbReference>
<comment type="similarity">
    <text evidence="1">Belongs to the caleosin family.</text>
</comment>
<accession>A0AAD2HHG0</accession>
<reference evidence="3" key="1">
    <citation type="submission" date="2023-11" db="EMBL/GenBank/DDBJ databases">
        <authorList>
            <person name="De Vega J J."/>
            <person name="De Vega J J."/>
        </authorList>
    </citation>
    <scope>NUCLEOTIDE SEQUENCE</scope>
</reference>
<evidence type="ECO:0000256" key="2">
    <source>
        <dbReference type="SAM" id="Phobius"/>
    </source>
</evidence>
<dbReference type="PANTHER" id="PTHR31495">
    <property type="entry name" value="PEROXYGENASE 3-RELATED"/>
    <property type="match status" value="1"/>
</dbReference>
<keyword evidence="2" id="KW-0812">Transmembrane</keyword>
<dbReference type="Pfam" id="PF05042">
    <property type="entry name" value="Caleosin"/>
    <property type="match status" value="1"/>
</dbReference>
<evidence type="ECO:0000313" key="3">
    <source>
        <dbReference type="EMBL" id="CAK5276764.1"/>
    </source>
</evidence>
<keyword evidence="2" id="KW-0472">Membrane</keyword>
<evidence type="ECO:0000256" key="1">
    <source>
        <dbReference type="ARBA" id="ARBA00006765"/>
    </source>
</evidence>
<dbReference type="Proteomes" id="UP001295794">
    <property type="component" value="Unassembled WGS sequence"/>
</dbReference>
<name>A0AAD2HHG0_9AGAR</name>
<proteinExistence type="inferred from homology"/>
<keyword evidence="4" id="KW-1185">Reference proteome</keyword>